<comment type="caution">
    <text evidence="1">The sequence shown here is derived from an EMBL/GenBank/DDBJ whole genome shotgun (WGS) entry which is preliminary data.</text>
</comment>
<protein>
    <submittedName>
        <fullName evidence="1">Uncharacterized protein</fullName>
    </submittedName>
</protein>
<evidence type="ECO:0000313" key="2">
    <source>
        <dbReference type="Proteomes" id="UP001162992"/>
    </source>
</evidence>
<evidence type="ECO:0000313" key="1">
    <source>
        <dbReference type="EMBL" id="KAJ7527160.1"/>
    </source>
</evidence>
<name>A0ACC2BBM6_DIPCM</name>
<sequence>MEEAKQHEVRAVLERLLDGADMETMTESKVRKMVASQTDLDPAAPGLKKLVKELIDDYLERLNEQEQEGEKPADEVQRESKEEEQEEDDDEEEDGSGKLLKRKARQRECEGDVAVSWEQTQRKVKQQAVERDGEGDIIICQLSAKRNVVVQDWRGKTLVSIREYYEKDGRMMPSSKGISLTAEQWESLKNGIPSIEKAIKSLQ</sequence>
<organism evidence="1 2">
    <name type="scientific">Diphasiastrum complanatum</name>
    <name type="common">Issler's clubmoss</name>
    <name type="synonym">Lycopodium complanatum</name>
    <dbReference type="NCBI Taxonomy" id="34168"/>
    <lineage>
        <taxon>Eukaryota</taxon>
        <taxon>Viridiplantae</taxon>
        <taxon>Streptophyta</taxon>
        <taxon>Embryophyta</taxon>
        <taxon>Tracheophyta</taxon>
        <taxon>Lycopodiopsida</taxon>
        <taxon>Lycopodiales</taxon>
        <taxon>Lycopodiaceae</taxon>
        <taxon>Lycopodioideae</taxon>
        <taxon>Diphasiastrum</taxon>
    </lineage>
</organism>
<proteinExistence type="predicted"/>
<reference evidence="2" key="1">
    <citation type="journal article" date="2024" name="Proc. Natl. Acad. Sci. U.S.A.">
        <title>Extraordinary preservation of gene collinearity over three hundred million years revealed in homosporous lycophytes.</title>
        <authorList>
            <person name="Li C."/>
            <person name="Wickell D."/>
            <person name="Kuo L.Y."/>
            <person name="Chen X."/>
            <person name="Nie B."/>
            <person name="Liao X."/>
            <person name="Peng D."/>
            <person name="Ji J."/>
            <person name="Jenkins J."/>
            <person name="Williams M."/>
            <person name="Shu S."/>
            <person name="Plott C."/>
            <person name="Barry K."/>
            <person name="Rajasekar S."/>
            <person name="Grimwood J."/>
            <person name="Han X."/>
            <person name="Sun S."/>
            <person name="Hou Z."/>
            <person name="He W."/>
            <person name="Dai G."/>
            <person name="Sun C."/>
            <person name="Schmutz J."/>
            <person name="Leebens-Mack J.H."/>
            <person name="Li F.W."/>
            <person name="Wang L."/>
        </authorList>
    </citation>
    <scope>NUCLEOTIDE SEQUENCE [LARGE SCALE GENOMIC DNA]</scope>
    <source>
        <strain evidence="2">cv. PW_Plant_1</strain>
    </source>
</reference>
<accession>A0ACC2BBM6</accession>
<gene>
    <name evidence="1" type="ORF">O6H91_16G039500</name>
</gene>
<dbReference type="EMBL" id="CM055107">
    <property type="protein sequence ID" value="KAJ7527160.1"/>
    <property type="molecule type" value="Genomic_DNA"/>
</dbReference>
<keyword evidence="2" id="KW-1185">Reference proteome</keyword>
<dbReference type="Proteomes" id="UP001162992">
    <property type="component" value="Chromosome 16"/>
</dbReference>